<name>A0ABD3GCI8_9MARC</name>
<organism evidence="1 2">
    <name type="scientific">Riccia sorocarpa</name>
    <dbReference type="NCBI Taxonomy" id="122646"/>
    <lineage>
        <taxon>Eukaryota</taxon>
        <taxon>Viridiplantae</taxon>
        <taxon>Streptophyta</taxon>
        <taxon>Embryophyta</taxon>
        <taxon>Marchantiophyta</taxon>
        <taxon>Marchantiopsida</taxon>
        <taxon>Marchantiidae</taxon>
        <taxon>Marchantiales</taxon>
        <taxon>Ricciaceae</taxon>
        <taxon>Riccia</taxon>
    </lineage>
</organism>
<protein>
    <submittedName>
        <fullName evidence="1">Uncharacterized protein</fullName>
    </submittedName>
</protein>
<dbReference type="EMBL" id="JBJQOH010000008">
    <property type="protein sequence ID" value="KAL3676903.1"/>
    <property type="molecule type" value="Genomic_DNA"/>
</dbReference>
<evidence type="ECO:0000313" key="2">
    <source>
        <dbReference type="Proteomes" id="UP001633002"/>
    </source>
</evidence>
<keyword evidence="2" id="KW-1185">Reference proteome</keyword>
<dbReference type="AlphaFoldDB" id="A0ABD3GCI8"/>
<gene>
    <name evidence="1" type="ORF">R1sor_026851</name>
</gene>
<accession>A0ABD3GCI8</accession>
<evidence type="ECO:0000313" key="1">
    <source>
        <dbReference type="EMBL" id="KAL3676903.1"/>
    </source>
</evidence>
<reference evidence="1 2" key="1">
    <citation type="submission" date="2024-09" db="EMBL/GenBank/DDBJ databases">
        <title>Chromosome-scale assembly of Riccia sorocarpa.</title>
        <authorList>
            <person name="Paukszto L."/>
        </authorList>
    </citation>
    <scope>NUCLEOTIDE SEQUENCE [LARGE SCALE GENOMIC DNA]</scope>
    <source>
        <strain evidence="1">LP-2024</strain>
        <tissue evidence="1">Aerial parts of the thallus</tissue>
    </source>
</reference>
<dbReference type="Proteomes" id="UP001633002">
    <property type="component" value="Unassembled WGS sequence"/>
</dbReference>
<proteinExistence type="predicted"/>
<sequence length="118" mass="13842">MGSSRNLMDFGFLSISQDEYVDCVKMESLKFRPLRVQAQSPKRKMKSSIKVKAPDLLEENEGSYVISRPYIRHWCRTKMKWSFRKRTAPGKKLAENIVELGDDMVKRIAYLVYKHDIP</sequence>
<comment type="caution">
    <text evidence="1">The sequence shown here is derived from an EMBL/GenBank/DDBJ whole genome shotgun (WGS) entry which is preliminary data.</text>
</comment>